<organism evidence="4 5">
    <name type="scientific">Stieleria neptunia</name>
    <dbReference type="NCBI Taxonomy" id="2527979"/>
    <lineage>
        <taxon>Bacteria</taxon>
        <taxon>Pseudomonadati</taxon>
        <taxon>Planctomycetota</taxon>
        <taxon>Planctomycetia</taxon>
        <taxon>Pirellulales</taxon>
        <taxon>Pirellulaceae</taxon>
        <taxon>Stieleria</taxon>
    </lineage>
</organism>
<dbReference type="CDD" id="cd09819">
    <property type="entry name" value="An_peroxidase_bacterial_1"/>
    <property type="match status" value="1"/>
</dbReference>
<sequence length="470" mass="52683">MPCPVSHHGMTSGRGCAQRALGRFGRLFDLSPSYVSDEALQALGKPGGLMHERGSAKSSDSGIPAAYTFFAQFVDHDITLDTTSQLNSTQVQDAASLPNLRSPNLDLDCVYAFGPEASPYLYDGTGRLLVGNAQNPNDVARVVTGEMSGNVEIGRALIGDPRNDENLFVSQLQFAFHLFHNRLMDNGNRRFEEVQRQARFHYQYIVLHDFLRRVCDPSVYRFAIERLYRREPPLFYSRDENGDLPMPVEFSVAAYRFGHSLVRSAYKPNTKQKTIGLFDEQFGTLGFSAVPEKLTVEWKFLFEKGTTNRSRKIDELLTDELLHLPGPVVEDPDELNHSLPFRNLVRGRSLGLPSGQDVARQIADTDYPVESIDLKLESVHGWKGLPPAIREEIRETTPLFFYILRESNVVHKGAHLGPVGSAILMEVFSGVLSLCTDSFLSERGWSPSEEVVGTDHRLTLADVLRYVGRY</sequence>
<dbReference type="Gene3D" id="1.10.640.10">
    <property type="entry name" value="Haem peroxidase domain superfamily, animal type"/>
    <property type="match status" value="1"/>
</dbReference>
<name>A0A518I2T4_9BACT</name>
<dbReference type="Proteomes" id="UP000319004">
    <property type="component" value="Chromosome"/>
</dbReference>
<dbReference type="GO" id="GO:0020037">
    <property type="term" value="F:heme binding"/>
    <property type="evidence" value="ECO:0007669"/>
    <property type="project" value="InterPro"/>
</dbReference>
<evidence type="ECO:0000313" key="4">
    <source>
        <dbReference type="EMBL" id="QDV47419.1"/>
    </source>
</evidence>
<dbReference type="GO" id="GO:0005576">
    <property type="term" value="C:extracellular region"/>
    <property type="evidence" value="ECO:0007669"/>
    <property type="project" value="UniProtKB-SubCell"/>
</dbReference>
<dbReference type="PANTHER" id="PTHR11475:SF4">
    <property type="entry name" value="CHORION PEROXIDASE"/>
    <property type="match status" value="1"/>
</dbReference>
<keyword evidence="5" id="KW-1185">Reference proteome</keyword>
<dbReference type="InterPro" id="IPR010255">
    <property type="entry name" value="Haem_peroxidase_sf"/>
</dbReference>
<evidence type="ECO:0000256" key="2">
    <source>
        <dbReference type="ARBA" id="ARBA00022525"/>
    </source>
</evidence>
<dbReference type="GO" id="GO:0006979">
    <property type="term" value="P:response to oxidative stress"/>
    <property type="evidence" value="ECO:0007669"/>
    <property type="project" value="InterPro"/>
</dbReference>
<comment type="subcellular location">
    <subcellularLocation>
        <location evidence="1">Secreted</location>
    </subcellularLocation>
</comment>
<proteinExistence type="predicted"/>
<dbReference type="InterPro" id="IPR019791">
    <property type="entry name" value="Haem_peroxidase_animal"/>
</dbReference>
<evidence type="ECO:0000256" key="1">
    <source>
        <dbReference type="ARBA" id="ARBA00004613"/>
    </source>
</evidence>
<keyword evidence="4" id="KW-0575">Peroxidase</keyword>
<dbReference type="OrthoDB" id="8549906at2"/>
<dbReference type="Pfam" id="PF03098">
    <property type="entry name" value="An_peroxidase"/>
    <property type="match status" value="1"/>
</dbReference>
<dbReference type="InterPro" id="IPR037120">
    <property type="entry name" value="Haem_peroxidase_sf_animal"/>
</dbReference>
<keyword evidence="4" id="KW-0560">Oxidoreductase</keyword>
<keyword evidence="3" id="KW-0325">Glycoprotein</keyword>
<keyword evidence="2" id="KW-0964">Secreted</keyword>
<reference evidence="4 5" key="1">
    <citation type="submission" date="2019-03" db="EMBL/GenBank/DDBJ databases">
        <title>Deep-cultivation of Planctomycetes and their phenomic and genomic characterization uncovers novel biology.</title>
        <authorList>
            <person name="Wiegand S."/>
            <person name="Jogler M."/>
            <person name="Boedeker C."/>
            <person name="Pinto D."/>
            <person name="Vollmers J."/>
            <person name="Rivas-Marin E."/>
            <person name="Kohn T."/>
            <person name="Peeters S.H."/>
            <person name="Heuer A."/>
            <person name="Rast P."/>
            <person name="Oberbeckmann S."/>
            <person name="Bunk B."/>
            <person name="Jeske O."/>
            <person name="Meyerdierks A."/>
            <person name="Storesund J.E."/>
            <person name="Kallscheuer N."/>
            <person name="Luecker S."/>
            <person name="Lage O.M."/>
            <person name="Pohl T."/>
            <person name="Merkel B.J."/>
            <person name="Hornburger P."/>
            <person name="Mueller R.-W."/>
            <person name="Bruemmer F."/>
            <person name="Labrenz M."/>
            <person name="Spormann A.M."/>
            <person name="Op den Camp H."/>
            <person name="Overmann J."/>
            <person name="Amann R."/>
            <person name="Jetten M.S.M."/>
            <person name="Mascher T."/>
            <person name="Medema M.H."/>
            <person name="Devos D.P."/>
            <person name="Kaster A.-K."/>
            <person name="Ovreas L."/>
            <person name="Rohde M."/>
            <person name="Galperin M.Y."/>
            <person name="Jogler C."/>
        </authorList>
    </citation>
    <scope>NUCLEOTIDE SEQUENCE [LARGE SCALE GENOMIC DNA]</scope>
    <source>
        <strain evidence="4 5">Enr13</strain>
    </source>
</reference>
<dbReference type="SUPFAM" id="SSF48113">
    <property type="entry name" value="Heme-dependent peroxidases"/>
    <property type="match status" value="1"/>
</dbReference>
<dbReference type="AlphaFoldDB" id="A0A518I2T4"/>
<dbReference type="GO" id="GO:0004601">
    <property type="term" value="F:peroxidase activity"/>
    <property type="evidence" value="ECO:0007669"/>
    <property type="project" value="UniProtKB-KW"/>
</dbReference>
<gene>
    <name evidence="4" type="ORF">Enr13x_73280</name>
</gene>
<evidence type="ECO:0000313" key="5">
    <source>
        <dbReference type="Proteomes" id="UP000319004"/>
    </source>
</evidence>
<accession>A0A518I2T4</accession>
<evidence type="ECO:0000256" key="3">
    <source>
        <dbReference type="ARBA" id="ARBA00023180"/>
    </source>
</evidence>
<dbReference type="EMBL" id="CP037423">
    <property type="protein sequence ID" value="QDV47419.1"/>
    <property type="molecule type" value="Genomic_DNA"/>
</dbReference>
<dbReference type="KEGG" id="snep:Enr13x_73280"/>
<dbReference type="PANTHER" id="PTHR11475">
    <property type="entry name" value="OXIDASE/PEROXIDASE"/>
    <property type="match status" value="1"/>
</dbReference>
<protein>
    <submittedName>
        <fullName evidence="4">Peroxidase</fullName>
    </submittedName>
</protein>